<reference evidence="1 2" key="2">
    <citation type="journal article" date="2013" name="Genome Announc.">
        <title>Draft Genome Sequences of Porphyromonas crevioricanis JCM 15906T and Porphyromonas cansulci JCM 13913T Isolated from a Canine Oral Cavity.</title>
        <authorList>
            <person name="Sakamoto M."/>
            <person name="Tanaka N."/>
            <person name="Shiwa Y."/>
            <person name="Yoshikawa H."/>
            <person name="Ohkuma M."/>
        </authorList>
    </citation>
    <scope>NUCLEOTIDE SEQUENCE [LARGE SCALE GENOMIC DNA]</scope>
    <source>
        <strain evidence="1 2">JCM 15906</strain>
    </source>
</reference>
<name>T1DU04_9PORP</name>
<organism evidence="1 2">
    <name type="scientific">Porphyromonas crevioricanis JCM 15906</name>
    <dbReference type="NCBI Taxonomy" id="1305617"/>
    <lineage>
        <taxon>Bacteria</taxon>
        <taxon>Pseudomonadati</taxon>
        <taxon>Bacteroidota</taxon>
        <taxon>Bacteroidia</taxon>
        <taxon>Bacteroidales</taxon>
        <taxon>Porphyromonadaceae</taxon>
        <taxon>Porphyromonas</taxon>
    </lineage>
</organism>
<proteinExistence type="predicted"/>
<accession>T1DU04</accession>
<dbReference type="EMBL" id="BAOU01000059">
    <property type="protein sequence ID" value="GAD06144.1"/>
    <property type="molecule type" value="Genomic_DNA"/>
</dbReference>
<sequence>MFFRFSFAIFFPPEMRSLLPRFSLLSDLHRFYFFVTRERTKILS</sequence>
<reference evidence="2" key="1">
    <citation type="journal article" date="2013" name="Genome">
        <title>Draft Genome Sequences of Porphyromonas crevioricanis JCM 15906T and Porphyromonas cansulci JCM 13913T Isolated from a Canine Oral Cavity.</title>
        <authorList>
            <person name="Sakamoto M."/>
            <person name="Tanaka N."/>
            <person name="Shiwa Y."/>
            <person name="Yoshikawa H."/>
            <person name="Ohkuma M."/>
        </authorList>
    </citation>
    <scope>NUCLEOTIDE SEQUENCE [LARGE SCALE GENOMIC DNA]</scope>
    <source>
        <strain evidence="2">JCM 15906</strain>
    </source>
</reference>
<dbReference type="Proteomes" id="UP000018031">
    <property type="component" value="Unassembled WGS sequence"/>
</dbReference>
<evidence type="ECO:0000313" key="1">
    <source>
        <dbReference type="EMBL" id="GAD06144.1"/>
    </source>
</evidence>
<comment type="caution">
    <text evidence="1">The sequence shown here is derived from an EMBL/GenBank/DDBJ whole genome shotgun (WGS) entry which is preliminary data.</text>
</comment>
<dbReference type="AlphaFoldDB" id="T1DU04"/>
<protein>
    <submittedName>
        <fullName evidence="1">Uncharacterized protein</fullName>
    </submittedName>
</protein>
<evidence type="ECO:0000313" key="2">
    <source>
        <dbReference type="Proteomes" id="UP000018031"/>
    </source>
</evidence>
<gene>
    <name evidence="1" type="ORF">PORCRE_1866</name>
</gene>